<dbReference type="EMBL" id="FN595497">
    <property type="protein sequence ID" value="CCB48681.1"/>
    <property type="molecule type" value="Genomic_DNA"/>
</dbReference>
<dbReference type="AlphaFoldDB" id="F6H8X1"/>
<gene>
    <name evidence="1" type="ordered locus">VIT_12s0034g01940</name>
</gene>
<evidence type="ECO:0000313" key="1">
    <source>
        <dbReference type="EMBL" id="CCB48681.1"/>
    </source>
</evidence>
<sequence>MGNFPTQPPPELYKYSPNLPHIHLSKEAKVGGGRLSLFFPH</sequence>
<dbReference type="PaxDb" id="29760-VIT_12s0034g01940.t01"/>
<proteinExistence type="predicted"/>
<dbReference type="InParanoid" id="F6H8X1"/>
<reference evidence="2" key="1">
    <citation type="journal article" date="2007" name="Nature">
        <title>The grapevine genome sequence suggests ancestral hexaploidization in major angiosperm phyla.</title>
        <authorList>
            <consortium name="The French-Italian Public Consortium for Grapevine Genome Characterization."/>
            <person name="Jaillon O."/>
            <person name="Aury J.-M."/>
            <person name="Noel B."/>
            <person name="Policriti A."/>
            <person name="Clepet C."/>
            <person name="Casagrande A."/>
            <person name="Choisne N."/>
            <person name="Aubourg S."/>
            <person name="Vitulo N."/>
            <person name="Jubin C."/>
            <person name="Vezzi A."/>
            <person name="Legeai F."/>
            <person name="Hugueney P."/>
            <person name="Dasilva C."/>
            <person name="Horner D."/>
            <person name="Mica E."/>
            <person name="Jublot D."/>
            <person name="Poulain J."/>
            <person name="Bruyere C."/>
            <person name="Billault A."/>
            <person name="Segurens B."/>
            <person name="Gouyvenoux M."/>
            <person name="Ugarte E."/>
            <person name="Cattonaro F."/>
            <person name="Anthouard V."/>
            <person name="Vico V."/>
            <person name="Del Fabbro C."/>
            <person name="Alaux M."/>
            <person name="Di Gaspero G."/>
            <person name="Dumas V."/>
            <person name="Felice N."/>
            <person name="Paillard S."/>
            <person name="Juman I."/>
            <person name="Moroldo M."/>
            <person name="Scalabrin S."/>
            <person name="Canaguier A."/>
            <person name="Le Clainche I."/>
            <person name="Malacrida G."/>
            <person name="Durand E."/>
            <person name="Pesole G."/>
            <person name="Laucou V."/>
            <person name="Chatelet P."/>
            <person name="Merdinoglu D."/>
            <person name="Delledonne M."/>
            <person name="Pezzotti M."/>
            <person name="Lecharny A."/>
            <person name="Scarpelli C."/>
            <person name="Artiguenave F."/>
            <person name="Pe M.E."/>
            <person name="Valle G."/>
            <person name="Morgante M."/>
            <person name="Caboche M."/>
            <person name="Adam-Blondon A.-F."/>
            <person name="Weissenbach J."/>
            <person name="Quetier F."/>
            <person name="Wincker P."/>
        </authorList>
    </citation>
    <scope>NUCLEOTIDE SEQUENCE [LARGE SCALE GENOMIC DNA]</scope>
    <source>
        <strain evidence="2">cv. Pinot noir / PN40024</strain>
    </source>
</reference>
<accession>F6H8X1</accession>
<name>F6H8X1_VITVI</name>
<dbReference type="Proteomes" id="UP000009183">
    <property type="component" value="Chromosome 12"/>
</dbReference>
<evidence type="ECO:0000313" key="2">
    <source>
        <dbReference type="Proteomes" id="UP000009183"/>
    </source>
</evidence>
<dbReference type="HOGENOM" id="CLU_3280589_0_0_1"/>
<organism evidence="1 2">
    <name type="scientific">Vitis vinifera</name>
    <name type="common">Grape</name>
    <dbReference type="NCBI Taxonomy" id="29760"/>
    <lineage>
        <taxon>Eukaryota</taxon>
        <taxon>Viridiplantae</taxon>
        <taxon>Streptophyta</taxon>
        <taxon>Embryophyta</taxon>
        <taxon>Tracheophyta</taxon>
        <taxon>Spermatophyta</taxon>
        <taxon>Magnoliopsida</taxon>
        <taxon>eudicotyledons</taxon>
        <taxon>Gunneridae</taxon>
        <taxon>Pentapetalae</taxon>
        <taxon>rosids</taxon>
        <taxon>Vitales</taxon>
        <taxon>Vitaceae</taxon>
        <taxon>Viteae</taxon>
        <taxon>Vitis</taxon>
    </lineage>
</organism>
<keyword evidence="2" id="KW-1185">Reference proteome</keyword>
<protein>
    <submittedName>
        <fullName evidence="1">Uncharacterized protein</fullName>
    </submittedName>
</protein>